<feature type="compositionally biased region" description="Basic residues" evidence="1">
    <location>
        <begin position="224"/>
        <end position="237"/>
    </location>
</feature>
<dbReference type="InterPro" id="IPR036291">
    <property type="entry name" value="NAD(P)-bd_dom_sf"/>
</dbReference>
<dbReference type="Proteomes" id="UP000030693">
    <property type="component" value="Unassembled WGS sequence"/>
</dbReference>
<feature type="domain" description="NAD(P)-binding" evidence="2">
    <location>
        <begin position="95"/>
        <end position="215"/>
    </location>
</feature>
<accession>A0A058ZAE3</accession>
<sequence>MYTGRTNSRKRSSRSSSASFSGASHGTHAGAHGQGSGRGRVASVRGESRGSARNCVSHHGRSLRPACFRPVNAPCAGLSFYITPFISAPWPRSWIHGNGTHSRRYLYVTDAVRAFEAVMQRGALGDTYNIAAGPGCERTTLEVGRACIHFVDQSLGQGTPAALADHHANDVTMGGRLVFVRDRACNDQRYHVDSRKVQALGWEPEVSFEEGLQRTGTAFFHTASVHRPRGGRTHQGRSPRELQKRGGGRSQMVVALDHI</sequence>
<dbReference type="Gene3D" id="3.40.50.720">
    <property type="entry name" value="NAD(P)-binding Rossmann-like Domain"/>
    <property type="match status" value="1"/>
</dbReference>
<evidence type="ECO:0000313" key="4">
    <source>
        <dbReference type="Proteomes" id="UP000030693"/>
    </source>
</evidence>
<feature type="region of interest" description="Disordered" evidence="1">
    <location>
        <begin position="1"/>
        <end position="46"/>
    </location>
</feature>
<name>A0A058ZAE3_FONAL</name>
<gene>
    <name evidence="3" type="ORF">H696_02265</name>
</gene>
<dbReference type="Gene3D" id="3.90.25.10">
    <property type="entry name" value="UDP-galactose 4-epimerase, domain 1"/>
    <property type="match status" value="1"/>
</dbReference>
<feature type="region of interest" description="Disordered" evidence="1">
    <location>
        <begin position="224"/>
        <end position="251"/>
    </location>
</feature>
<keyword evidence="4" id="KW-1185">Reference proteome</keyword>
<dbReference type="eggNOG" id="KOG0747">
    <property type="taxonomic scope" value="Eukaryota"/>
</dbReference>
<evidence type="ECO:0000256" key="1">
    <source>
        <dbReference type="SAM" id="MobiDB-lite"/>
    </source>
</evidence>
<dbReference type="InterPro" id="IPR016040">
    <property type="entry name" value="NAD(P)-bd_dom"/>
</dbReference>
<dbReference type="SUPFAM" id="SSF51735">
    <property type="entry name" value="NAD(P)-binding Rossmann-fold domains"/>
    <property type="match status" value="1"/>
</dbReference>
<dbReference type="STRING" id="691883.A0A058ZAE3"/>
<feature type="compositionally biased region" description="Low complexity" evidence="1">
    <location>
        <begin position="14"/>
        <end position="31"/>
    </location>
</feature>
<dbReference type="RefSeq" id="XP_009494442.1">
    <property type="nucleotide sequence ID" value="XM_009496167.1"/>
</dbReference>
<proteinExistence type="predicted"/>
<dbReference type="EMBL" id="KB932203">
    <property type="protein sequence ID" value="KCV71319.1"/>
    <property type="molecule type" value="Genomic_DNA"/>
</dbReference>
<evidence type="ECO:0000259" key="2">
    <source>
        <dbReference type="Pfam" id="PF16363"/>
    </source>
</evidence>
<dbReference type="AlphaFoldDB" id="A0A058ZAE3"/>
<dbReference type="OrthoDB" id="331544at2759"/>
<reference evidence="3" key="1">
    <citation type="submission" date="2013-04" db="EMBL/GenBank/DDBJ databases">
        <title>The Genome Sequence of Fonticula alba ATCC 38817.</title>
        <authorList>
            <consortium name="The Broad Institute Genomics Platform"/>
            <person name="Russ C."/>
            <person name="Cuomo C."/>
            <person name="Burger G."/>
            <person name="Gray M.W."/>
            <person name="Holland P.W.H."/>
            <person name="King N."/>
            <person name="Lang F.B.F."/>
            <person name="Roger A.J."/>
            <person name="Ruiz-Trillo I."/>
            <person name="Brown M."/>
            <person name="Walker B."/>
            <person name="Young S."/>
            <person name="Zeng Q."/>
            <person name="Gargeya S."/>
            <person name="Fitzgerald M."/>
            <person name="Haas B."/>
            <person name="Abouelleil A."/>
            <person name="Allen A.W."/>
            <person name="Alvarado L."/>
            <person name="Arachchi H.M."/>
            <person name="Berlin A.M."/>
            <person name="Chapman S.B."/>
            <person name="Gainer-Dewar J."/>
            <person name="Goldberg J."/>
            <person name="Griggs A."/>
            <person name="Gujja S."/>
            <person name="Hansen M."/>
            <person name="Howarth C."/>
            <person name="Imamovic A."/>
            <person name="Ireland A."/>
            <person name="Larimer J."/>
            <person name="McCowan C."/>
            <person name="Murphy C."/>
            <person name="Pearson M."/>
            <person name="Poon T.W."/>
            <person name="Priest M."/>
            <person name="Roberts A."/>
            <person name="Saif S."/>
            <person name="Shea T."/>
            <person name="Sisk P."/>
            <person name="Sykes S."/>
            <person name="Wortman J."/>
            <person name="Nusbaum C."/>
            <person name="Birren B."/>
        </authorList>
    </citation>
    <scope>NUCLEOTIDE SEQUENCE [LARGE SCALE GENOMIC DNA]</scope>
    <source>
        <strain evidence="3">ATCC 38817</strain>
    </source>
</reference>
<dbReference type="GeneID" id="20526990"/>
<protein>
    <recommendedName>
        <fullName evidence="2">NAD(P)-binding domain-containing protein</fullName>
    </recommendedName>
</protein>
<evidence type="ECO:0000313" key="3">
    <source>
        <dbReference type="EMBL" id="KCV71319.1"/>
    </source>
</evidence>
<dbReference type="PANTHER" id="PTHR43000">
    <property type="entry name" value="DTDP-D-GLUCOSE 4,6-DEHYDRATASE-RELATED"/>
    <property type="match status" value="1"/>
</dbReference>
<dbReference type="Pfam" id="PF16363">
    <property type="entry name" value="GDP_Man_Dehyd"/>
    <property type="match status" value="1"/>
</dbReference>
<organism evidence="3">
    <name type="scientific">Fonticula alba</name>
    <name type="common">Slime mold</name>
    <dbReference type="NCBI Taxonomy" id="691883"/>
    <lineage>
        <taxon>Eukaryota</taxon>
        <taxon>Rotosphaerida</taxon>
        <taxon>Fonticulaceae</taxon>
        <taxon>Fonticula</taxon>
    </lineage>
</organism>